<dbReference type="EMBL" id="CP023482">
    <property type="protein sequence ID" value="ATH96412.1"/>
    <property type="molecule type" value="Genomic_DNA"/>
</dbReference>
<evidence type="ECO:0000313" key="1">
    <source>
        <dbReference type="EMBL" id="ATH96412.1"/>
    </source>
</evidence>
<dbReference type="RefSeq" id="WP_016664792.1">
    <property type="nucleotide sequence ID" value="NZ_CP023482.1"/>
</dbReference>
<accession>A0ABN5DMI7</accession>
<sequence length="362" mass="38017">MTAHGGAPDSLVTIFSDGTLALTESAADIDGGRLLGRLTRMRSLLGSSPEAGLGVEPSLALGGEDSFDHVLPASLAMLPVSGDLAPYGWRIGPGEGARWRANRDAAFARLDAARLAFFEYEGPLSLVRLGPVSCASSVFMASGELALADAGLVRELPTLIAEGIGSEVSVLRERVSGARPRVMLDERGALRAVEGRVRTASGYRFHRAIGRTGLTDLFSACITGAAERGIGTEELTLAVDARVGIVRAALDAGVRSIALDPLSRDLAAVGGAWEALADARERGVEIRFLATAGAVERSMRHVLAAWNELGYAAREARGFAFAVTRRRAADPARENGASAFVRPCDMDEIMHAAPGLAERVSD</sequence>
<name>A0ABN5DMI7_9MICO</name>
<proteinExistence type="predicted"/>
<evidence type="ECO:0000313" key="2">
    <source>
        <dbReference type="Proteomes" id="UP000815698"/>
    </source>
</evidence>
<keyword evidence="2" id="KW-1185">Reference proteome</keyword>
<organism evidence="1 2">
    <name type="scientific">Dermabacter jinjuensis</name>
    <dbReference type="NCBI Taxonomy" id="1667168"/>
    <lineage>
        <taxon>Bacteria</taxon>
        <taxon>Bacillati</taxon>
        <taxon>Actinomycetota</taxon>
        <taxon>Actinomycetes</taxon>
        <taxon>Micrococcales</taxon>
        <taxon>Dermabacteraceae</taxon>
        <taxon>Dermabacter</taxon>
    </lineage>
</organism>
<protein>
    <submittedName>
        <fullName evidence="1">Uncharacterized protein</fullName>
    </submittedName>
</protein>
<gene>
    <name evidence="1" type="ORF">COP05_04370</name>
</gene>
<dbReference type="Proteomes" id="UP000815698">
    <property type="component" value="Chromosome"/>
</dbReference>
<reference evidence="1 2" key="1">
    <citation type="journal article" date="2016" name="Int. J. Syst. Evol. Microbiol.">
        <title>Dermabacter jinjuensis sp. nov., a novel species of the genus Dermabacter isolated from a clinical specimen.</title>
        <authorList>
            <person name="Park Y.K."/>
            <person name="Lee K.M."/>
            <person name="Lee W.K."/>
            <person name="Cho M.J."/>
            <person name="Lee H.S."/>
            <person name="Cho Y.G."/>
            <person name="Lee Y.C."/>
            <person name="Lee W.K."/>
            <person name="Seong W.K."/>
            <person name="Hwang K.J."/>
        </authorList>
    </citation>
    <scope>NUCLEOTIDE SEQUENCE [LARGE SCALE GENOMIC DNA]</scope>
    <source>
        <strain evidence="1 2">32T</strain>
    </source>
</reference>